<protein>
    <submittedName>
        <fullName evidence="1">Uncharacterized protein</fullName>
    </submittedName>
</protein>
<gene>
    <name evidence="1" type="ORF">A11S_659</name>
</gene>
<sequence length="337" mass="37652">MSFRCNTDGIARIWAYIGNDDPTRGESHGAIGLAKQIATILNGRTLIIDREMMRNCFQNTHETAQRIKDIATEHGAPDIVIGHAANEKLFTQTPLPTVFISKSLPSMAHDLFWGTPLEGVVPHHLTPDILQQAEAAFHHQHPDLPRPLTAIFTTSLWQYSDQDDLFYDLARHGHLDGTIYFCPSRRTEADLYQTLTGRFKSIATYTGRTDRMHVIAPTVDSVENAYNPYVGLIAAADRAILLGESQSILSECITHGRTLYTDTPYPVAHTLLAQHYVRDLYRHDPATPLIGTELPPLNVTGRIADHIAETFNAFAVKRARNPQSATMQNPFVRLPQP</sequence>
<evidence type="ECO:0000313" key="2">
    <source>
        <dbReference type="Proteomes" id="UP000011932"/>
    </source>
</evidence>
<dbReference type="Proteomes" id="UP000011932">
    <property type="component" value="Chromosome"/>
</dbReference>
<dbReference type="Pfam" id="PF06258">
    <property type="entry name" value="Mito_fiss_Elm1"/>
    <property type="match status" value="1"/>
</dbReference>
<dbReference type="OrthoDB" id="272235at2"/>
<name>M4VE61_9BACT</name>
<evidence type="ECO:0000313" key="1">
    <source>
        <dbReference type="EMBL" id="AGH97483.1"/>
    </source>
</evidence>
<dbReference type="AlphaFoldDB" id="M4VE61"/>
<dbReference type="HOGENOM" id="CLU_764646_0_0_5"/>
<reference evidence="1 2" key="1">
    <citation type="journal article" date="2013" name="ISME J.">
        <title>By their genes ye shall know them: genomic signatures of predatory bacteria.</title>
        <authorList>
            <person name="Pasternak Z."/>
            <person name="Pietrokovski S."/>
            <person name="Rotem O."/>
            <person name="Gophna U."/>
            <person name="Lurie-Weinberger M.N."/>
            <person name="Jurkevitch E."/>
        </authorList>
    </citation>
    <scope>NUCLEOTIDE SEQUENCE [LARGE SCALE GENOMIC DNA]</scope>
    <source>
        <strain evidence="1">EPB</strain>
    </source>
</reference>
<proteinExistence type="predicted"/>
<dbReference type="RefSeq" id="WP_015467036.1">
    <property type="nucleotide sequence ID" value="NC_020812.1"/>
</dbReference>
<dbReference type="KEGG" id="man:A11S_659"/>
<dbReference type="InterPro" id="IPR009367">
    <property type="entry name" value="Elm1-like"/>
</dbReference>
<dbReference type="EMBL" id="CP003538">
    <property type="protein sequence ID" value="AGH97483.1"/>
    <property type="molecule type" value="Genomic_DNA"/>
</dbReference>
<accession>M4VE61</accession>
<organism evidence="1 2">
    <name type="scientific">Micavibrio aeruginosavorus EPB</name>
    <dbReference type="NCBI Taxonomy" id="349215"/>
    <lineage>
        <taxon>Bacteria</taxon>
        <taxon>Pseudomonadati</taxon>
        <taxon>Bdellovibrionota</taxon>
        <taxon>Bdellovibrionia</taxon>
        <taxon>Bdellovibrionales</taxon>
        <taxon>Pseudobdellovibrionaceae</taxon>
        <taxon>Micavibrio</taxon>
    </lineage>
</organism>
<dbReference type="STRING" id="349215.A11S_659"/>